<dbReference type="PROSITE" id="PS01336">
    <property type="entry name" value="ADOMETDC"/>
    <property type="match status" value="1"/>
</dbReference>
<dbReference type="PANTHER" id="PTHR11570:SF0">
    <property type="entry name" value="S-ADENOSYLMETHIONINE DECARBOXYLASE PROENZYME"/>
    <property type="match status" value="1"/>
</dbReference>
<proteinExistence type="inferred from homology"/>
<dbReference type="GO" id="GO:0008295">
    <property type="term" value="P:spermidine biosynthetic process"/>
    <property type="evidence" value="ECO:0000318"/>
    <property type="project" value="GO_Central"/>
</dbReference>
<dbReference type="SUPFAM" id="SSF56276">
    <property type="entry name" value="S-adenosylmethionine decarboxylase"/>
    <property type="match status" value="1"/>
</dbReference>
<keyword evidence="3" id="KW-0745">Spermidine biosynthesis</keyword>
<evidence type="ECO:0000313" key="6">
    <source>
        <dbReference type="EMBL" id="EDV25145.1"/>
    </source>
</evidence>
<comment type="similarity">
    <text evidence="2">Belongs to the eukaryotic AdoMetDC family.</text>
</comment>
<dbReference type="UniPathway" id="UPA00331">
    <property type="reaction ID" value="UER00451"/>
</dbReference>
<dbReference type="KEGG" id="tad:TRIADDRAFT_56768"/>
<dbReference type="GeneID" id="6754248"/>
<evidence type="ECO:0000256" key="4">
    <source>
        <dbReference type="ARBA" id="ARBA00023115"/>
    </source>
</evidence>
<dbReference type="PhylomeDB" id="B3RWJ2"/>
<name>B3RWJ2_TRIAD</name>
<dbReference type="HOGENOM" id="CLU_023050_1_0_1"/>
<evidence type="ECO:0000256" key="5">
    <source>
        <dbReference type="ARBA" id="ARBA00048112"/>
    </source>
</evidence>
<dbReference type="AlphaFoldDB" id="B3RWJ2"/>
<keyword evidence="4" id="KW-0620">Polyamine biosynthesis</keyword>
<dbReference type="STRING" id="10228.B3RWJ2"/>
<accession>B3RWJ2</accession>
<evidence type="ECO:0000313" key="7">
    <source>
        <dbReference type="Proteomes" id="UP000009022"/>
    </source>
</evidence>
<dbReference type="Pfam" id="PF01536">
    <property type="entry name" value="SAM_decarbox"/>
    <property type="match status" value="2"/>
</dbReference>
<dbReference type="InParanoid" id="B3RWJ2"/>
<dbReference type="GO" id="GO:0004014">
    <property type="term" value="F:adenosylmethionine decarboxylase activity"/>
    <property type="evidence" value="ECO:0000318"/>
    <property type="project" value="GO_Central"/>
</dbReference>
<dbReference type="eggNOG" id="KOG0788">
    <property type="taxonomic scope" value="Eukaryota"/>
</dbReference>
<dbReference type="GO" id="GO:0006597">
    <property type="term" value="P:spermine biosynthetic process"/>
    <property type="evidence" value="ECO:0000318"/>
    <property type="project" value="GO_Central"/>
</dbReference>
<dbReference type="Proteomes" id="UP000009022">
    <property type="component" value="Unassembled WGS sequence"/>
</dbReference>
<dbReference type="GO" id="GO:0005829">
    <property type="term" value="C:cytosol"/>
    <property type="evidence" value="ECO:0000318"/>
    <property type="project" value="GO_Central"/>
</dbReference>
<dbReference type="CTD" id="6754248"/>
<dbReference type="PANTHER" id="PTHR11570">
    <property type="entry name" value="S-ADENOSYLMETHIONINE DECARBOXYLASE"/>
    <property type="match status" value="1"/>
</dbReference>
<sequence length="273" mass="30500">MSTQQAFFEGTEKLLEIWFASSDSTQSTQDGRVHDLREISKDDWSELLTYANCSILSEVSSNDITAYLLSESSLFVSSNRFILKTCGVTTLLNALAPLLKLAKEKCNFDIVENAFYSRRKFQQPHLQKGPHNSFDTEVTTLENFFENGAAYALGRLNGDTCLDPSVMAKFTIGEQSGEEIAKEMGIADLVPGATIDAKLFDPCGYSINGVVNNFYFTIHVTPQHCCSYVSFETNYPQSSYRHMIETVINIFKPGSFVMTLFANEATSRNSQNE</sequence>
<dbReference type="OrthoDB" id="1068353at2759"/>
<dbReference type="InterPro" id="IPR018166">
    <property type="entry name" value="S-AdoMet_deCO2ase_CS"/>
</dbReference>
<protein>
    <submittedName>
        <fullName evidence="6">Uncharacterized protein</fullName>
    </submittedName>
</protein>
<keyword evidence="7" id="KW-1185">Reference proteome</keyword>
<dbReference type="InterPro" id="IPR048283">
    <property type="entry name" value="AdoMetDC-like"/>
</dbReference>
<dbReference type="InterPro" id="IPR016067">
    <property type="entry name" value="S-AdoMet_deCO2ase_core"/>
</dbReference>
<comment type="catalytic activity">
    <reaction evidence="5">
        <text>S-adenosyl-L-methionine + H(+) = S-adenosyl 3-(methylsulfanyl)propylamine + CO2</text>
        <dbReference type="Rhea" id="RHEA:15981"/>
        <dbReference type="ChEBI" id="CHEBI:15378"/>
        <dbReference type="ChEBI" id="CHEBI:16526"/>
        <dbReference type="ChEBI" id="CHEBI:57443"/>
        <dbReference type="ChEBI" id="CHEBI:59789"/>
        <dbReference type="EC" id="4.1.1.50"/>
    </reaction>
</comment>
<reference evidence="6 7" key="1">
    <citation type="journal article" date="2008" name="Nature">
        <title>The Trichoplax genome and the nature of placozoans.</title>
        <authorList>
            <person name="Srivastava M."/>
            <person name="Begovic E."/>
            <person name="Chapman J."/>
            <person name="Putnam N.H."/>
            <person name="Hellsten U."/>
            <person name="Kawashima T."/>
            <person name="Kuo A."/>
            <person name="Mitros T."/>
            <person name="Salamov A."/>
            <person name="Carpenter M.L."/>
            <person name="Signorovitch A.Y."/>
            <person name="Moreno M.A."/>
            <person name="Kamm K."/>
            <person name="Grimwood J."/>
            <person name="Schmutz J."/>
            <person name="Shapiro H."/>
            <person name="Grigoriev I.V."/>
            <person name="Buss L.W."/>
            <person name="Schierwater B."/>
            <person name="Dellaporta S.L."/>
            <person name="Rokhsar D.S."/>
        </authorList>
    </citation>
    <scope>NUCLEOTIDE SEQUENCE [LARGE SCALE GENOMIC DNA]</scope>
    <source>
        <strain evidence="6 7">Grell-BS-1999</strain>
    </source>
</reference>
<dbReference type="FunCoup" id="B3RWJ2">
    <property type="interactions" value="1770"/>
</dbReference>
<gene>
    <name evidence="6" type="ORF">TRIADDRAFT_56768</name>
</gene>
<evidence type="ECO:0000256" key="1">
    <source>
        <dbReference type="ARBA" id="ARBA00004911"/>
    </source>
</evidence>
<evidence type="ECO:0000256" key="2">
    <source>
        <dbReference type="ARBA" id="ARBA00008466"/>
    </source>
</evidence>
<organism evidence="6 7">
    <name type="scientific">Trichoplax adhaerens</name>
    <name type="common">Trichoplax reptans</name>
    <dbReference type="NCBI Taxonomy" id="10228"/>
    <lineage>
        <taxon>Eukaryota</taxon>
        <taxon>Metazoa</taxon>
        <taxon>Placozoa</taxon>
        <taxon>Uniplacotomia</taxon>
        <taxon>Trichoplacea</taxon>
        <taxon>Trichoplacidae</taxon>
        <taxon>Trichoplax</taxon>
    </lineage>
</organism>
<dbReference type="Gene3D" id="3.60.90.10">
    <property type="entry name" value="S-adenosylmethionine decarboxylase"/>
    <property type="match status" value="2"/>
</dbReference>
<dbReference type="OMA" id="CYQRKNE"/>
<dbReference type="RefSeq" id="XP_002113035.1">
    <property type="nucleotide sequence ID" value="XM_002112999.1"/>
</dbReference>
<comment type="pathway">
    <text evidence="1">Amine and polyamine biosynthesis; S-adenosylmethioninamine biosynthesis; S-adenosylmethioninamine from S-adenosyl-L-methionine: step 1/1.</text>
</comment>
<evidence type="ECO:0000256" key="3">
    <source>
        <dbReference type="ARBA" id="ARBA00023066"/>
    </source>
</evidence>
<dbReference type="EMBL" id="DS985245">
    <property type="protein sequence ID" value="EDV25145.1"/>
    <property type="molecule type" value="Genomic_DNA"/>
</dbReference>